<evidence type="ECO:0000256" key="6">
    <source>
        <dbReference type="ARBA" id="ARBA00023136"/>
    </source>
</evidence>
<dbReference type="GO" id="GO:0089702">
    <property type="term" value="F:undecaprenyl-phosphate glucose phosphotransferase activity"/>
    <property type="evidence" value="ECO:0007669"/>
    <property type="project" value="TreeGrafter"/>
</dbReference>
<dbReference type="InterPro" id="IPR003362">
    <property type="entry name" value="Bact_transf"/>
</dbReference>
<dbReference type="SUPFAM" id="SSF51735">
    <property type="entry name" value="NAD(P)-binding Rossmann-fold domains"/>
    <property type="match status" value="1"/>
</dbReference>
<dbReference type="PANTHER" id="PTHR30576:SF21">
    <property type="entry name" value="UDP-GLUCOSE:UNDECAPRENYL-PHOSPHATE GLUCOSE-1-PHOSPHATE TRANSFERASE"/>
    <property type="match status" value="1"/>
</dbReference>
<keyword evidence="4 7" id="KW-0812">Transmembrane</keyword>
<dbReference type="Proteomes" id="UP000065261">
    <property type="component" value="Chromosome I"/>
</dbReference>
<comment type="similarity">
    <text evidence="2">Belongs to the bacterial sugar transferase family.</text>
</comment>
<evidence type="ECO:0000256" key="2">
    <source>
        <dbReference type="ARBA" id="ARBA00006464"/>
    </source>
</evidence>
<dbReference type="Pfam" id="PF13727">
    <property type="entry name" value="CoA_binding_3"/>
    <property type="match status" value="1"/>
</dbReference>
<dbReference type="OrthoDB" id="9808602at2"/>
<comment type="subcellular location">
    <subcellularLocation>
        <location evidence="1">Membrane</location>
        <topology evidence="1">Multi-pass membrane protein</topology>
    </subcellularLocation>
</comment>
<feature type="transmembrane region" description="Helical" evidence="7">
    <location>
        <begin position="110"/>
        <end position="131"/>
    </location>
</feature>
<feature type="transmembrane region" description="Helical" evidence="7">
    <location>
        <begin position="282"/>
        <end position="303"/>
    </location>
</feature>
<dbReference type="PATRIC" id="fig|1315283.4.peg.1920"/>
<evidence type="ECO:0000256" key="4">
    <source>
        <dbReference type="ARBA" id="ARBA00022692"/>
    </source>
</evidence>
<dbReference type="Pfam" id="PF02397">
    <property type="entry name" value="Bac_transf"/>
    <property type="match status" value="1"/>
</dbReference>
<sequence>MNSSRTFKLSGSSDGCFYRLFDIIALFFAFQCSALFYDFNLSPFYMVSVLSVALIYLYCAEVFSTYRSWRAGKFRVMMLCVWGALLVSFACLFFISFIFKFSESLSRIGISLWFLLSMLYLYLWRLAVYLYKRNRRKFGLYLRNVAIIGATETAAYLYDEIEKNDELGFKFLGFYDDRTPDRLFSKLASHDVAGNIQEAVDSAREGRVNVLYIALPMKAEKRIADILLQLGDTTVDVHIIPDFLLSNLIHARIEHVGEVDTLSVFESPCIGAHEFIKRTEDVVFSIVILLLISPLLLVIATAVKLTSAGPVIFKQDRYGLDGRKIKVWKFRSMTVTENSNLITQVTKNDVRITKLGRFLRRTSLDELPQFLNVLDGDMSIVGPRPHAVAHNEEYRKKVEFYMFRHKAKPGITGWAQINGWRGETDTLIKMAKRVEYDLHYIKNWSLLFDIKIIFITIIKGFKNENAY</sequence>
<accession>A0A0U2VFM4</accession>
<proteinExistence type="inferred from homology"/>
<organism evidence="9">
    <name type="scientific">Pseudoalteromonas translucida KMM 520</name>
    <dbReference type="NCBI Taxonomy" id="1315283"/>
    <lineage>
        <taxon>Bacteria</taxon>
        <taxon>Pseudomonadati</taxon>
        <taxon>Pseudomonadota</taxon>
        <taxon>Gammaproteobacteria</taxon>
        <taxon>Alteromonadales</taxon>
        <taxon>Pseudoalteromonadaceae</taxon>
        <taxon>Pseudoalteromonas</taxon>
    </lineage>
</organism>
<keyword evidence="3 9" id="KW-0808">Transferase</keyword>
<evidence type="ECO:0000256" key="3">
    <source>
        <dbReference type="ARBA" id="ARBA00022679"/>
    </source>
</evidence>
<feature type="transmembrane region" description="Helical" evidence="7">
    <location>
        <begin position="76"/>
        <end position="98"/>
    </location>
</feature>
<keyword evidence="5 7" id="KW-1133">Transmembrane helix</keyword>
<evidence type="ECO:0000256" key="7">
    <source>
        <dbReference type="SAM" id="Phobius"/>
    </source>
</evidence>
<feature type="transmembrane region" description="Helical" evidence="7">
    <location>
        <begin position="43"/>
        <end position="64"/>
    </location>
</feature>
<evidence type="ECO:0000259" key="8">
    <source>
        <dbReference type="Pfam" id="PF02397"/>
    </source>
</evidence>
<evidence type="ECO:0000256" key="5">
    <source>
        <dbReference type="ARBA" id="ARBA00022989"/>
    </source>
</evidence>
<name>A0A0U2VFM4_9GAMM</name>
<dbReference type="InterPro" id="IPR017473">
    <property type="entry name" value="Undecaprenyl-P_gluc_Ptfrase"/>
</dbReference>
<dbReference type="EMBL" id="CP011034">
    <property type="protein sequence ID" value="ALS33328.1"/>
    <property type="molecule type" value="Genomic_DNA"/>
</dbReference>
<dbReference type="PANTHER" id="PTHR30576">
    <property type="entry name" value="COLANIC BIOSYNTHESIS UDP-GLUCOSE LIPID CARRIER TRANSFERASE"/>
    <property type="match status" value="1"/>
</dbReference>
<evidence type="ECO:0000256" key="1">
    <source>
        <dbReference type="ARBA" id="ARBA00004141"/>
    </source>
</evidence>
<feature type="transmembrane region" description="Helical" evidence="7">
    <location>
        <begin position="20"/>
        <end position="37"/>
    </location>
</feature>
<gene>
    <name evidence="9" type="primary">wcaJ</name>
    <name evidence="9" type="ORF">PTRA_a2215</name>
</gene>
<dbReference type="RefSeq" id="WP_058373599.1">
    <property type="nucleotide sequence ID" value="NZ_CP011034.1"/>
</dbReference>
<protein>
    <submittedName>
        <fullName evidence="9">Putative colanic acid biosysnthesis UDP-glucose lipid carrier transferase</fullName>
    </submittedName>
</protein>
<dbReference type="InterPro" id="IPR036291">
    <property type="entry name" value="NAD(P)-bd_dom_sf"/>
</dbReference>
<evidence type="ECO:0000313" key="10">
    <source>
        <dbReference type="Proteomes" id="UP000065261"/>
    </source>
</evidence>
<feature type="domain" description="Bacterial sugar transferase" evidence="8">
    <location>
        <begin position="277"/>
        <end position="461"/>
    </location>
</feature>
<dbReference type="NCBIfam" id="TIGR03023">
    <property type="entry name" value="WcaJ_sugtrans"/>
    <property type="match status" value="1"/>
</dbReference>
<dbReference type="AlphaFoldDB" id="A0A0U2VFM4"/>
<reference evidence="9 10" key="1">
    <citation type="submission" date="2015-03" db="EMBL/GenBank/DDBJ databases">
        <authorList>
            <person name="Murphy D."/>
        </authorList>
    </citation>
    <scope>NUCLEOTIDE SEQUENCE [LARGE SCALE GENOMIC DNA]</scope>
    <source>
        <strain evidence="9 10">KMM 520</strain>
    </source>
</reference>
<evidence type="ECO:0000313" key="9">
    <source>
        <dbReference type="EMBL" id="ALS33328.1"/>
    </source>
</evidence>
<dbReference type="KEGG" id="ptn:PTRA_a2215"/>
<dbReference type="Gene3D" id="3.40.50.720">
    <property type="entry name" value="NAD(P)-binding Rossmann-like Domain"/>
    <property type="match status" value="1"/>
</dbReference>
<keyword evidence="6 7" id="KW-0472">Membrane</keyword>
<dbReference type="NCBIfam" id="TIGR03025">
    <property type="entry name" value="EPS_sugtrans"/>
    <property type="match status" value="1"/>
</dbReference>
<dbReference type="InterPro" id="IPR017475">
    <property type="entry name" value="EPS_sugar_tfrase"/>
</dbReference>
<dbReference type="GO" id="GO:0009242">
    <property type="term" value="P:colanic acid biosynthetic process"/>
    <property type="evidence" value="ECO:0007669"/>
    <property type="project" value="TreeGrafter"/>
</dbReference>
<dbReference type="GO" id="GO:0016020">
    <property type="term" value="C:membrane"/>
    <property type="evidence" value="ECO:0007669"/>
    <property type="project" value="UniProtKB-SubCell"/>
</dbReference>